<evidence type="ECO:0000256" key="10">
    <source>
        <dbReference type="SAM" id="MobiDB-lite"/>
    </source>
</evidence>
<dbReference type="GO" id="GO:0016705">
    <property type="term" value="F:oxidoreductase activity, acting on paired donors, with incorporation or reduction of molecular oxygen"/>
    <property type="evidence" value="ECO:0007669"/>
    <property type="project" value="UniProtKB-ARBA"/>
</dbReference>
<keyword evidence="11" id="KW-0472">Membrane</keyword>
<proteinExistence type="predicted"/>
<feature type="transmembrane region" description="Helical" evidence="11">
    <location>
        <begin position="20"/>
        <end position="44"/>
    </location>
</feature>
<keyword evidence="5" id="KW-0408">Iron</keyword>
<dbReference type="PROSITE" id="PS51296">
    <property type="entry name" value="RIESKE"/>
    <property type="match status" value="1"/>
</dbReference>
<evidence type="ECO:0000256" key="2">
    <source>
        <dbReference type="ARBA" id="ARBA00015816"/>
    </source>
</evidence>
<evidence type="ECO:0000256" key="9">
    <source>
        <dbReference type="ARBA" id="ARBA00034078"/>
    </source>
</evidence>
<evidence type="ECO:0000256" key="11">
    <source>
        <dbReference type="SAM" id="Phobius"/>
    </source>
</evidence>
<keyword evidence="11" id="KW-1133">Transmembrane helix</keyword>
<keyword evidence="11" id="KW-0812">Transmembrane</keyword>
<evidence type="ECO:0000313" key="14">
    <source>
        <dbReference type="Proteomes" id="UP000230914"/>
    </source>
</evidence>
<feature type="region of interest" description="Disordered" evidence="10">
    <location>
        <begin position="156"/>
        <end position="178"/>
    </location>
</feature>
<evidence type="ECO:0000256" key="5">
    <source>
        <dbReference type="ARBA" id="ARBA00023004"/>
    </source>
</evidence>
<sequence length="178" mass="18788">MGVALAGMARGDMSSSRRSFLVRTWQVAAVVGVGLGGVLTLNMLKPRRSDRQGSFVDGGDPRDLPTTGVVDLVDERISLVRHDDDVKALSQVCPHLGCAVGYCESSGQFECPCHGSTFNRIGEYRSGPSPRGLDRFGVSLADDGHLMIDTAMVIDGPPPGDETIDEPVTGPSCGIEEG</sequence>
<dbReference type="Pfam" id="PF00355">
    <property type="entry name" value="Rieske"/>
    <property type="match status" value="1"/>
</dbReference>
<comment type="cofactor">
    <cofactor evidence="9">
        <name>[2Fe-2S] cluster</name>
        <dbReference type="ChEBI" id="CHEBI:190135"/>
    </cofactor>
</comment>
<gene>
    <name evidence="13" type="ORF">CSA55_01005</name>
</gene>
<dbReference type="GO" id="GO:0016020">
    <property type="term" value="C:membrane"/>
    <property type="evidence" value="ECO:0007669"/>
    <property type="project" value="InterPro"/>
</dbReference>
<comment type="caution">
    <text evidence="13">The sequence shown here is derived from an EMBL/GenBank/DDBJ whole genome shotgun (WGS) entry which is preliminary data.</text>
</comment>
<dbReference type="GO" id="GO:0051537">
    <property type="term" value="F:2 iron, 2 sulfur cluster binding"/>
    <property type="evidence" value="ECO:0007669"/>
    <property type="project" value="UniProtKB-KW"/>
</dbReference>
<dbReference type="InterPro" id="IPR005805">
    <property type="entry name" value="Rieske_Fe-S_prot_C"/>
</dbReference>
<protein>
    <recommendedName>
        <fullName evidence="2">Cytochrome bc1 complex Rieske iron-sulfur subunit</fullName>
    </recommendedName>
    <alternativeName>
        <fullName evidence="8">Cytochrome bc1 reductase complex subunit QcrA</fullName>
    </alternativeName>
</protein>
<dbReference type="PANTHER" id="PTHR10134">
    <property type="entry name" value="CYTOCHROME B-C1 COMPLEX SUBUNIT RIESKE, MITOCHONDRIAL"/>
    <property type="match status" value="1"/>
</dbReference>
<dbReference type="PRINTS" id="PR00162">
    <property type="entry name" value="RIESKE"/>
</dbReference>
<dbReference type="GO" id="GO:0046872">
    <property type="term" value="F:metal ion binding"/>
    <property type="evidence" value="ECO:0007669"/>
    <property type="project" value="UniProtKB-KW"/>
</dbReference>
<dbReference type="InterPro" id="IPR036922">
    <property type="entry name" value="Rieske_2Fe-2S_sf"/>
</dbReference>
<comment type="function">
    <text evidence="1">Iron-sulfur subunit of the cytochrome bc1 complex, an essential component of the respiratory electron transport chain required for ATP synthesis. The bc1 complex catalyzes the oxidation of menaquinol and the reduction of cytochrome c in the respiratory chain. The bc1 complex operates through a Q-cycle mechanism that couples electron transfer to generation of the proton gradient that drives ATP synthesis.</text>
</comment>
<evidence type="ECO:0000256" key="1">
    <source>
        <dbReference type="ARBA" id="ARBA00002494"/>
    </source>
</evidence>
<evidence type="ECO:0000259" key="12">
    <source>
        <dbReference type="PROSITE" id="PS51296"/>
    </source>
</evidence>
<evidence type="ECO:0000256" key="4">
    <source>
        <dbReference type="ARBA" id="ARBA00022723"/>
    </source>
</evidence>
<accession>A0A2G6KHU2</accession>
<evidence type="ECO:0000256" key="3">
    <source>
        <dbReference type="ARBA" id="ARBA00022714"/>
    </source>
</evidence>
<dbReference type="InterPro" id="IPR014349">
    <property type="entry name" value="Rieske_Fe-S_prot"/>
</dbReference>
<dbReference type="GO" id="GO:0004497">
    <property type="term" value="F:monooxygenase activity"/>
    <property type="evidence" value="ECO:0007669"/>
    <property type="project" value="UniProtKB-ARBA"/>
</dbReference>
<evidence type="ECO:0000256" key="6">
    <source>
        <dbReference type="ARBA" id="ARBA00023014"/>
    </source>
</evidence>
<dbReference type="CDD" id="cd03467">
    <property type="entry name" value="Rieske"/>
    <property type="match status" value="1"/>
</dbReference>
<dbReference type="EMBL" id="PDSL01000020">
    <property type="protein sequence ID" value="PIE34379.1"/>
    <property type="molecule type" value="Genomic_DNA"/>
</dbReference>
<organism evidence="13 14">
    <name type="scientific">Ilumatobacter coccineus</name>
    <dbReference type="NCBI Taxonomy" id="467094"/>
    <lineage>
        <taxon>Bacteria</taxon>
        <taxon>Bacillati</taxon>
        <taxon>Actinomycetota</taxon>
        <taxon>Acidimicrobiia</taxon>
        <taxon>Acidimicrobiales</taxon>
        <taxon>Ilumatobacteraceae</taxon>
        <taxon>Ilumatobacter</taxon>
    </lineage>
</organism>
<dbReference type="InterPro" id="IPR017941">
    <property type="entry name" value="Rieske_2Fe-2S"/>
</dbReference>
<feature type="domain" description="Rieske" evidence="12">
    <location>
        <begin position="56"/>
        <end position="147"/>
    </location>
</feature>
<dbReference type="AlphaFoldDB" id="A0A2G6KHU2"/>
<keyword evidence="7" id="KW-1015">Disulfide bond</keyword>
<reference evidence="13 14" key="1">
    <citation type="submission" date="2017-10" db="EMBL/GenBank/DDBJ databases">
        <title>Novel microbial diversity and functional potential in the marine mammal oral microbiome.</title>
        <authorList>
            <person name="Dudek N.K."/>
            <person name="Sun C.L."/>
            <person name="Burstein D."/>
            <person name="Kantor R.S."/>
            <person name="Aliaga Goltsman D.S."/>
            <person name="Bik E.M."/>
            <person name="Thomas B.C."/>
            <person name="Banfield J.F."/>
            <person name="Relman D.A."/>
        </authorList>
    </citation>
    <scope>NUCLEOTIDE SEQUENCE [LARGE SCALE GENOMIC DNA]</scope>
    <source>
        <strain evidence="13">DOLJORAL78_61_10</strain>
    </source>
</reference>
<evidence type="ECO:0000313" key="13">
    <source>
        <dbReference type="EMBL" id="PIE34379.1"/>
    </source>
</evidence>
<keyword evidence="3" id="KW-0001">2Fe-2S</keyword>
<evidence type="ECO:0000256" key="7">
    <source>
        <dbReference type="ARBA" id="ARBA00023157"/>
    </source>
</evidence>
<keyword evidence="4" id="KW-0479">Metal-binding</keyword>
<keyword evidence="6" id="KW-0411">Iron-sulfur</keyword>
<dbReference type="Proteomes" id="UP000230914">
    <property type="component" value="Unassembled WGS sequence"/>
</dbReference>
<evidence type="ECO:0000256" key="8">
    <source>
        <dbReference type="ARBA" id="ARBA00029586"/>
    </source>
</evidence>
<dbReference type="Gene3D" id="2.102.10.10">
    <property type="entry name" value="Rieske [2Fe-2S] iron-sulphur domain"/>
    <property type="match status" value="1"/>
</dbReference>
<dbReference type="SUPFAM" id="SSF50022">
    <property type="entry name" value="ISP domain"/>
    <property type="match status" value="1"/>
</dbReference>
<name>A0A2G6KHU2_9ACTN</name>